<dbReference type="Proteomes" id="UP000218731">
    <property type="component" value="Chromosome 1"/>
</dbReference>
<gene>
    <name evidence="3" type="ORF">ID616_09215</name>
    <name evidence="2" type="ORF">KF715C_ch19290</name>
</gene>
<name>A0A1L7NAP0_PSEPU</name>
<dbReference type="EMBL" id="AP015029">
    <property type="protein sequence ID" value="BAW22502.1"/>
    <property type="molecule type" value="Genomic_DNA"/>
</dbReference>
<evidence type="ECO:0000313" key="5">
    <source>
        <dbReference type="Proteomes" id="UP000516786"/>
    </source>
</evidence>
<dbReference type="RefSeq" id="WP_016485848.1">
    <property type="nucleotide sequence ID" value="NZ_AP015029.1"/>
</dbReference>
<protein>
    <recommendedName>
        <fullName evidence="1">DUF6285 domain-containing protein</fullName>
    </recommendedName>
</protein>
<dbReference type="Proteomes" id="UP000516786">
    <property type="component" value="Chromosome"/>
</dbReference>
<proteinExistence type="predicted"/>
<feature type="domain" description="DUF6285" evidence="1">
    <location>
        <begin position="23"/>
        <end position="115"/>
    </location>
</feature>
<dbReference type="InterPro" id="IPR046252">
    <property type="entry name" value="DUF6285"/>
</dbReference>
<reference evidence="3 5" key="2">
    <citation type="submission" date="2020-09" db="EMBL/GenBank/DDBJ databases">
        <title>Co-existence of a novel multidrug-resistance efflux pump with carbapenem resistance gene blaVIM-2 in one megaplasmid in Pseudomonas putida.</title>
        <authorList>
            <person name="Peng K."/>
            <person name="Li R."/>
        </authorList>
    </citation>
    <scope>NUCLEOTIDE SEQUENCE [LARGE SCALE GENOMIC DNA]</scope>
    <source>
        <strain evidence="3 5">ZXPA-20</strain>
    </source>
</reference>
<evidence type="ECO:0000313" key="4">
    <source>
        <dbReference type="Proteomes" id="UP000218731"/>
    </source>
</evidence>
<evidence type="ECO:0000313" key="3">
    <source>
        <dbReference type="EMBL" id="QOC99845.1"/>
    </source>
</evidence>
<reference evidence="2 4" key="1">
    <citation type="submission" date="2015-11" db="EMBL/GenBank/DDBJ databases">
        <title>Complete genome sequencing of a biphenyl-degrading bacterium, Pseudomonas putida KF715 (=NBRC110667).</title>
        <authorList>
            <person name="Suenaga H."/>
            <person name="Fujihara N."/>
            <person name="Watanabe T."/>
            <person name="Hirose J."/>
            <person name="Kimura N."/>
            <person name="Yamazoe A."/>
            <person name="Hosoyama A."/>
            <person name="Shimodaira J."/>
            <person name="Furukawa K."/>
        </authorList>
    </citation>
    <scope>NUCLEOTIDE SEQUENCE [LARGE SCALE GENOMIC DNA]</scope>
    <source>
        <strain evidence="2 4">KF715</strain>
    </source>
</reference>
<accession>A0A1L7NAP0</accession>
<dbReference type="Pfam" id="PF19802">
    <property type="entry name" value="DUF6285"/>
    <property type="match status" value="1"/>
</dbReference>
<evidence type="ECO:0000313" key="2">
    <source>
        <dbReference type="EMBL" id="BAW22502.1"/>
    </source>
</evidence>
<dbReference type="AlphaFoldDB" id="A0A1L7NAP0"/>
<sequence>MNPPDAQDLLLTARDALLRQLLPALPAHLHYEARMVASALLIASREAAQGAACADIERQAMAGLVQGQASLEQARSELAQRIRLGAFDQAGEPRAHLLAALRTINRAQLSITNPKVLAHD</sequence>
<dbReference type="EMBL" id="CP061723">
    <property type="protein sequence ID" value="QOC99845.1"/>
    <property type="molecule type" value="Genomic_DNA"/>
</dbReference>
<organism evidence="2 4">
    <name type="scientific">Pseudomonas putida</name>
    <name type="common">Arthrobacter siderocapsulatus</name>
    <dbReference type="NCBI Taxonomy" id="303"/>
    <lineage>
        <taxon>Bacteria</taxon>
        <taxon>Pseudomonadati</taxon>
        <taxon>Pseudomonadota</taxon>
        <taxon>Gammaproteobacteria</taxon>
        <taxon>Pseudomonadales</taxon>
        <taxon>Pseudomonadaceae</taxon>
        <taxon>Pseudomonas</taxon>
    </lineage>
</organism>
<evidence type="ECO:0000259" key="1">
    <source>
        <dbReference type="Pfam" id="PF19802"/>
    </source>
</evidence>